<dbReference type="Proteomes" id="UP000289326">
    <property type="component" value="Chromosome"/>
</dbReference>
<evidence type="ECO:0000313" key="2">
    <source>
        <dbReference type="EMBL" id="QBF34662.1"/>
    </source>
</evidence>
<dbReference type="EMBL" id="CP034841">
    <property type="protein sequence ID" value="QBF34662.1"/>
    <property type="molecule type" value="Genomic_DNA"/>
</dbReference>
<proteinExistence type="predicted"/>
<dbReference type="AlphaFoldDB" id="A0A4V0ZAG9"/>
<sequence>MNKINVKKNTIVWLIIGIISLVIMILCSIIVHRISNGVETIKHVRFEESIIGDARAYKAYAIGILAFLSVIMAISIGICYLGFKSWNYNATL</sequence>
<name>A0A4V0ZAG9_9BACT</name>
<keyword evidence="3" id="KW-1185">Reference proteome</keyword>
<feature type="transmembrane region" description="Helical" evidence="1">
    <location>
        <begin position="59"/>
        <end position="83"/>
    </location>
</feature>
<reference evidence="2 3" key="1">
    <citation type="submission" date="2019-01" db="EMBL/GenBank/DDBJ databases">
        <title>Complete sequence and annotation of the Mycoplasma phocirhinis strain 852T genome.</title>
        <authorList>
            <person name="Frasca S.Jr."/>
            <person name="Kutish G.F."/>
            <person name="Castellanos Gell J."/>
            <person name="Michaels D.L."/>
            <person name="Brown D.R."/>
        </authorList>
    </citation>
    <scope>NUCLEOTIDE SEQUENCE [LARGE SCALE GENOMIC DNA]</scope>
    <source>
        <strain evidence="2 3">852</strain>
    </source>
</reference>
<keyword evidence="1" id="KW-0472">Membrane</keyword>
<gene>
    <name evidence="2" type="ORF">EG856_01860</name>
</gene>
<feature type="transmembrane region" description="Helical" evidence="1">
    <location>
        <begin position="12"/>
        <end position="31"/>
    </location>
</feature>
<evidence type="ECO:0000256" key="1">
    <source>
        <dbReference type="SAM" id="Phobius"/>
    </source>
</evidence>
<dbReference type="OrthoDB" id="400414at2"/>
<keyword evidence="1" id="KW-0812">Transmembrane</keyword>
<keyword evidence="1" id="KW-1133">Transmembrane helix</keyword>
<evidence type="ECO:0000313" key="3">
    <source>
        <dbReference type="Proteomes" id="UP000289326"/>
    </source>
</evidence>
<protein>
    <submittedName>
        <fullName evidence="2">Uncharacterized protein</fullName>
    </submittedName>
</protein>
<dbReference type="KEGG" id="mphi:EG856_01860"/>
<organism evidence="2 3">
    <name type="scientific">Mycoplasmopsis phocirhinis</name>
    <dbReference type="NCBI Taxonomy" id="142650"/>
    <lineage>
        <taxon>Bacteria</taxon>
        <taxon>Bacillati</taxon>
        <taxon>Mycoplasmatota</taxon>
        <taxon>Mycoplasmoidales</taxon>
        <taxon>Metamycoplasmataceae</taxon>
        <taxon>Mycoplasmopsis</taxon>
    </lineage>
</organism>
<accession>A0A4V0ZAG9</accession>